<dbReference type="EMBL" id="GBXM01063688">
    <property type="protein sequence ID" value="JAH44889.1"/>
    <property type="molecule type" value="Transcribed_RNA"/>
</dbReference>
<reference evidence="1" key="1">
    <citation type="submission" date="2014-11" db="EMBL/GenBank/DDBJ databases">
        <authorList>
            <person name="Amaro Gonzalez C."/>
        </authorList>
    </citation>
    <scope>NUCLEOTIDE SEQUENCE</scope>
</reference>
<sequence length="18" mass="2306">MYRRQANHITVCFTRRRP</sequence>
<proteinExistence type="predicted"/>
<evidence type="ECO:0000313" key="1">
    <source>
        <dbReference type="EMBL" id="JAH44889.1"/>
    </source>
</evidence>
<name>A0A0E9SU58_ANGAN</name>
<organism evidence="1">
    <name type="scientific">Anguilla anguilla</name>
    <name type="common">European freshwater eel</name>
    <name type="synonym">Muraena anguilla</name>
    <dbReference type="NCBI Taxonomy" id="7936"/>
    <lineage>
        <taxon>Eukaryota</taxon>
        <taxon>Metazoa</taxon>
        <taxon>Chordata</taxon>
        <taxon>Craniata</taxon>
        <taxon>Vertebrata</taxon>
        <taxon>Euteleostomi</taxon>
        <taxon>Actinopterygii</taxon>
        <taxon>Neopterygii</taxon>
        <taxon>Teleostei</taxon>
        <taxon>Anguilliformes</taxon>
        <taxon>Anguillidae</taxon>
        <taxon>Anguilla</taxon>
    </lineage>
</organism>
<reference evidence="1" key="2">
    <citation type="journal article" date="2015" name="Fish Shellfish Immunol.">
        <title>Early steps in the European eel (Anguilla anguilla)-Vibrio vulnificus interaction in the gills: Role of the RtxA13 toxin.</title>
        <authorList>
            <person name="Callol A."/>
            <person name="Pajuelo D."/>
            <person name="Ebbesson L."/>
            <person name="Teles M."/>
            <person name="MacKenzie S."/>
            <person name="Amaro C."/>
        </authorList>
    </citation>
    <scope>NUCLEOTIDE SEQUENCE</scope>
</reference>
<accession>A0A0E9SU58</accession>
<dbReference type="AlphaFoldDB" id="A0A0E9SU58"/>
<protein>
    <submittedName>
        <fullName evidence="1">Uncharacterized protein</fullName>
    </submittedName>
</protein>